<dbReference type="Proteomes" id="UP000199403">
    <property type="component" value="Unassembled WGS sequence"/>
</dbReference>
<dbReference type="NCBIfam" id="TIGR01512">
    <property type="entry name" value="ATPase-IB2_Cd"/>
    <property type="match status" value="1"/>
</dbReference>
<keyword evidence="10" id="KW-0547">Nucleotide-binding</keyword>
<reference evidence="13" key="1">
    <citation type="submission" date="2016-10" db="EMBL/GenBank/DDBJ databases">
        <authorList>
            <person name="Varghese N."/>
            <person name="Submissions S."/>
        </authorList>
    </citation>
    <scope>NUCLEOTIDE SEQUENCE [LARGE SCALE GENOMIC DNA]</scope>
    <source>
        <strain evidence="13">IBRC-M 10761</strain>
    </source>
</reference>
<dbReference type="Gene3D" id="3.40.50.1000">
    <property type="entry name" value="HAD superfamily/HAD-like"/>
    <property type="match status" value="1"/>
</dbReference>
<feature type="transmembrane region" description="Helical" evidence="10">
    <location>
        <begin position="60"/>
        <end position="79"/>
    </location>
</feature>
<evidence type="ECO:0000256" key="9">
    <source>
        <dbReference type="ARBA" id="ARBA00047308"/>
    </source>
</evidence>
<comment type="subcellular location">
    <subcellularLocation>
        <location evidence="10">Cell membrane</location>
    </subcellularLocation>
    <subcellularLocation>
        <location evidence="1">Membrane</location>
    </subcellularLocation>
</comment>
<keyword evidence="7 10" id="KW-0472">Membrane</keyword>
<keyword evidence="3 10" id="KW-0812">Transmembrane</keyword>
<dbReference type="SFLD" id="SFLDS00003">
    <property type="entry name" value="Haloacid_Dehalogenase"/>
    <property type="match status" value="1"/>
</dbReference>
<dbReference type="NCBIfam" id="TIGR01494">
    <property type="entry name" value="ATPase_P-type"/>
    <property type="match status" value="1"/>
</dbReference>
<name>A0A1H6VFZ1_9BACT</name>
<dbReference type="RefSeq" id="WP_092170429.1">
    <property type="nucleotide sequence ID" value="NZ_FNZH01000002.1"/>
</dbReference>
<dbReference type="GO" id="GO:0005524">
    <property type="term" value="F:ATP binding"/>
    <property type="evidence" value="ECO:0007669"/>
    <property type="project" value="UniProtKB-UniRule"/>
</dbReference>
<evidence type="ECO:0000256" key="3">
    <source>
        <dbReference type="ARBA" id="ARBA00022692"/>
    </source>
</evidence>
<evidence type="ECO:0000256" key="7">
    <source>
        <dbReference type="ARBA" id="ARBA00023136"/>
    </source>
</evidence>
<evidence type="ECO:0000259" key="11">
    <source>
        <dbReference type="Pfam" id="PF00122"/>
    </source>
</evidence>
<evidence type="ECO:0000313" key="13">
    <source>
        <dbReference type="Proteomes" id="UP000199403"/>
    </source>
</evidence>
<dbReference type="InterPro" id="IPR023299">
    <property type="entry name" value="ATPase_P-typ_cyto_dom_N"/>
</dbReference>
<dbReference type="GO" id="GO:0016463">
    <property type="term" value="F:P-type zinc transporter activity"/>
    <property type="evidence" value="ECO:0007669"/>
    <property type="project" value="UniProtKB-EC"/>
</dbReference>
<dbReference type="OrthoDB" id="1488806at2"/>
<evidence type="ECO:0000256" key="8">
    <source>
        <dbReference type="ARBA" id="ARBA00039097"/>
    </source>
</evidence>
<dbReference type="PANTHER" id="PTHR48085">
    <property type="entry name" value="CADMIUM/ZINC-TRANSPORTING ATPASE HMA2-RELATED"/>
    <property type="match status" value="1"/>
</dbReference>
<keyword evidence="6 10" id="KW-1133">Transmembrane helix</keyword>
<dbReference type="InterPro" id="IPR023214">
    <property type="entry name" value="HAD_sf"/>
</dbReference>
<dbReference type="InterPro" id="IPR018303">
    <property type="entry name" value="ATPase_P-typ_P_site"/>
</dbReference>
<feature type="transmembrane region" description="Helical" evidence="10">
    <location>
        <begin position="264"/>
        <end position="284"/>
    </location>
</feature>
<evidence type="ECO:0000256" key="1">
    <source>
        <dbReference type="ARBA" id="ARBA00004370"/>
    </source>
</evidence>
<dbReference type="GO" id="GO:0016887">
    <property type="term" value="F:ATP hydrolysis activity"/>
    <property type="evidence" value="ECO:0007669"/>
    <property type="project" value="InterPro"/>
</dbReference>
<dbReference type="NCBIfam" id="TIGR01525">
    <property type="entry name" value="ATPase-IB_hvy"/>
    <property type="match status" value="1"/>
</dbReference>
<comment type="similarity">
    <text evidence="2 10">Belongs to the cation transport ATPase (P-type) (TC 3.A.3) family. Type IB subfamily.</text>
</comment>
<dbReference type="EMBL" id="FNZH01000002">
    <property type="protein sequence ID" value="SEJ03463.1"/>
    <property type="molecule type" value="Genomic_DNA"/>
</dbReference>
<dbReference type="GO" id="GO:0046872">
    <property type="term" value="F:metal ion binding"/>
    <property type="evidence" value="ECO:0007669"/>
    <property type="project" value="UniProtKB-KW"/>
</dbReference>
<dbReference type="Gene3D" id="2.70.150.10">
    <property type="entry name" value="Calcium-transporting ATPase, cytoplasmic transduction domain A"/>
    <property type="match status" value="1"/>
</dbReference>
<dbReference type="PRINTS" id="PR00119">
    <property type="entry name" value="CATATPASE"/>
</dbReference>
<feature type="transmembrane region" description="Helical" evidence="10">
    <location>
        <begin position="622"/>
        <end position="641"/>
    </location>
</feature>
<keyword evidence="5" id="KW-1278">Translocase</keyword>
<dbReference type="PROSITE" id="PS00154">
    <property type="entry name" value="ATPASE_E1_E2"/>
    <property type="match status" value="1"/>
</dbReference>
<feature type="domain" description="P-type ATPase A" evidence="11">
    <location>
        <begin position="145"/>
        <end position="245"/>
    </location>
</feature>
<dbReference type="GO" id="GO:0005886">
    <property type="term" value="C:plasma membrane"/>
    <property type="evidence" value="ECO:0007669"/>
    <property type="project" value="UniProtKB-SubCell"/>
</dbReference>
<gene>
    <name evidence="12" type="ORF">SAMN05192553_10248</name>
</gene>
<protein>
    <recommendedName>
        <fullName evidence="8">P-type Zn(2+) transporter</fullName>
        <ecNumber evidence="8">7.2.2.12</ecNumber>
    </recommendedName>
</protein>
<evidence type="ECO:0000313" key="12">
    <source>
        <dbReference type="EMBL" id="SEJ03463.1"/>
    </source>
</evidence>
<dbReference type="InterPro" id="IPR036412">
    <property type="entry name" value="HAD-like_sf"/>
</dbReference>
<dbReference type="SUPFAM" id="SSF56784">
    <property type="entry name" value="HAD-like"/>
    <property type="match status" value="1"/>
</dbReference>
<dbReference type="AlphaFoldDB" id="A0A1H6VFZ1"/>
<dbReference type="GO" id="GO:0015086">
    <property type="term" value="F:cadmium ion transmembrane transporter activity"/>
    <property type="evidence" value="ECO:0007669"/>
    <property type="project" value="TreeGrafter"/>
</dbReference>
<dbReference type="SFLD" id="SFLDF00027">
    <property type="entry name" value="p-type_atpase"/>
    <property type="match status" value="1"/>
</dbReference>
<dbReference type="InterPro" id="IPR008250">
    <property type="entry name" value="ATPase_P-typ_transduc_dom_A_sf"/>
</dbReference>
<dbReference type="Pfam" id="PF00702">
    <property type="entry name" value="Hydrolase"/>
    <property type="match status" value="1"/>
</dbReference>
<keyword evidence="10" id="KW-0067">ATP-binding</keyword>
<dbReference type="Pfam" id="PF00122">
    <property type="entry name" value="E1-E2_ATPase"/>
    <property type="match status" value="1"/>
</dbReference>
<keyword evidence="10" id="KW-1003">Cell membrane</keyword>
<dbReference type="InterPro" id="IPR023298">
    <property type="entry name" value="ATPase_P-typ_TM_dom_sf"/>
</dbReference>
<evidence type="ECO:0000256" key="4">
    <source>
        <dbReference type="ARBA" id="ARBA00022723"/>
    </source>
</evidence>
<dbReference type="SFLD" id="SFLDG00002">
    <property type="entry name" value="C1.7:_P-type_atpase_like"/>
    <property type="match status" value="1"/>
</dbReference>
<dbReference type="InterPro" id="IPR051014">
    <property type="entry name" value="Cation_Transport_ATPase_IB"/>
</dbReference>
<evidence type="ECO:0000256" key="5">
    <source>
        <dbReference type="ARBA" id="ARBA00022967"/>
    </source>
</evidence>
<dbReference type="PANTHER" id="PTHR48085:SF5">
    <property type="entry name" value="CADMIUM_ZINC-TRANSPORTING ATPASE HMA4-RELATED"/>
    <property type="match status" value="1"/>
</dbReference>
<dbReference type="InterPro" id="IPR059000">
    <property type="entry name" value="ATPase_P-type_domA"/>
</dbReference>
<sequence length="645" mass="69539">MGTPSSSQASCCDQPTHSRESVPKKWFQRWLTWKSSILSLLALLLAVLGEYVYPYQLLSLSAWLPLYLLSYGLVGWPVLKRAGQLVVKGEVFTEFFLMGIATLGAFAIGEYPEAVTVMLFYTIGEVLQHQAVTKAKGNIQALLDLRPSRARVIREGQTEWVQPEKVAVGEILEIQAGESVPLDGVLQQGAGNFNTAAITGESVPRQISEGAEVLAGMVNLQQLLRIRVSRSFQESSLSKIIRTVQEATAKKAKTEQFIRKFAKVYTPIVTYLALALVLLPYFFVARYEFSEWLYRALVFLVISCPCALVISIPLGYFGGIGAASRKGILFKGSSYLDQITRVTTVIFDKTGTLTKGVFSVQGEESVATADPDWKMLAISLESKSNHPIAAALVRQVGKAPETVSALQEHAGQGLSGTVSHKAVLVGNRALLERMQVQNLPAASPSDRTLVHVAVEGNYCGYFALADELKPDAQKAFSELQKLGISETGILSGDRQEIVQALGKELGASQAIGGLLPEEKSSWLENAKKKPGRVLAFVGDGINDAPALAVADIGIAMGGLGSDLAIETADVVIQTDHPSRVALAIRIGKTTKKIVWQNIGMAFSVKFLVLALGAAGLAGMWEAVFADVGVALLAILNAIRITKMYT</sequence>
<comment type="catalytic activity">
    <reaction evidence="9">
        <text>Zn(2+)(in) + ATP + H2O = Zn(2+)(out) + ADP + phosphate + H(+)</text>
        <dbReference type="Rhea" id="RHEA:20621"/>
        <dbReference type="ChEBI" id="CHEBI:15377"/>
        <dbReference type="ChEBI" id="CHEBI:15378"/>
        <dbReference type="ChEBI" id="CHEBI:29105"/>
        <dbReference type="ChEBI" id="CHEBI:30616"/>
        <dbReference type="ChEBI" id="CHEBI:43474"/>
        <dbReference type="ChEBI" id="CHEBI:456216"/>
        <dbReference type="EC" id="7.2.2.12"/>
    </reaction>
</comment>
<dbReference type="InterPro" id="IPR001757">
    <property type="entry name" value="P_typ_ATPase"/>
</dbReference>
<feature type="transmembrane region" description="Helical" evidence="10">
    <location>
        <begin position="594"/>
        <end position="616"/>
    </location>
</feature>
<dbReference type="InterPro" id="IPR027256">
    <property type="entry name" value="P-typ_ATPase_IB"/>
</dbReference>
<feature type="transmembrane region" description="Helical" evidence="10">
    <location>
        <begin position="31"/>
        <end position="53"/>
    </location>
</feature>
<accession>A0A1H6VFZ1</accession>
<evidence type="ECO:0000256" key="6">
    <source>
        <dbReference type="ARBA" id="ARBA00022989"/>
    </source>
</evidence>
<dbReference type="EC" id="7.2.2.12" evidence="8"/>
<dbReference type="Gene3D" id="3.40.1110.10">
    <property type="entry name" value="Calcium-transporting ATPase, cytoplasmic domain N"/>
    <property type="match status" value="1"/>
</dbReference>
<evidence type="ECO:0000256" key="2">
    <source>
        <dbReference type="ARBA" id="ARBA00006024"/>
    </source>
</evidence>
<evidence type="ECO:0000256" key="10">
    <source>
        <dbReference type="RuleBase" id="RU362081"/>
    </source>
</evidence>
<keyword evidence="13" id="KW-1185">Reference proteome</keyword>
<dbReference type="STRING" id="1416801.SAMN05192553_10248"/>
<organism evidence="12 13">
    <name type="scientific">Cyclobacterium xiamenense</name>
    <dbReference type="NCBI Taxonomy" id="1297121"/>
    <lineage>
        <taxon>Bacteria</taxon>
        <taxon>Pseudomonadati</taxon>
        <taxon>Bacteroidota</taxon>
        <taxon>Cytophagia</taxon>
        <taxon>Cytophagales</taxon>
        <taxon>Cyclobacteriaceae</taxon>
        <taxon>Cyclobacterium</taxon>
    </lineage>
</organism>
<dbReference type="SUPFAM" id="SSF81665">
    <property type="entry name" value="Calcium ATPase, transmembrane domain M"/>
    <property type="match status" value="1"/>
</dbReference>
<proteinExistence type="inferred from homology"/>
<dbReference type="SUPFAM" id="SSF81653">
    <property type="entry name" value="Calcium ATPase, transduction domain A"/>
    <property type="match status" value="1"/>
</dbReference>
<feature type="transmembrane region" description="Helical" evidence="10">
    <location>
        <begin position="296"/>
        <end position="317"/>
    </location>
</feature>
<dbReference type="InterPro" id="IPR044492">
    <property type="entry name" value="P_typ_ATPase_HD_dom"/>
</dbReference>
<keyword evidence="4 10" id="KW-0479">Metal-binding</keyword>